<protein>
    <recommendedName>
        <fullName evidence="3">Carboxypeptidase-like regulatory domain-containing protein</fullName>
    </recommendedName>
</protein>
<dbReference type="KEGG" id="pob:LPB03_01705"/>
<gene>
    <name evidence="1" type="ORF">LPB3_03405</name>
</gene>
<comment type="caution">
    <text evidence="1">The sequence shown here is derived from an EMBL/GenBank/DDBJ whole genome shotgun (WGS) entry which is preliminary data.</text>
</comment>
<dbReference type="RefSeq" id="WP_065318200.1">
    <property type="nucleotide sequence ID" value="NZ_CP017477.1"/>
</dbReference>
<proteinExistence type="predicted"/>
<dbReference type="EMBL" id="LSFM01000018">
    <property type="protein sequence ID" value="OBY65422.1"/>
    <property type="molecule type" value="Genomic_DNA"/>
</dbReference>
<accession>A0A1B8U0S0</accession>
<organism evidence="1 2">
    <name type="scientific">Polaribacter vadi</name>
    <dbReference type="NCBI Taxonomy" id="1774273"/>
    <lineage>
        <taxon>Bacteria</taxon>
        <taxon>Pseudomonadati</taxon>
        <taxon>Bacteroidota</taxon>
        <taxon>Flavobacteriia</taxon>
        <taxon>Flavobacteriales</taxon>
        <taxon>Flavobacteriaceae</taxon>
    </lineage>
</organism>
<name>A0A1B8U0S0_9FLAO</name>
<dbReference type="InterPro" id="IPR008969">
    <property type="entry name" value="CarboxyPept-like_regulatory"/>
</dbReference>
<dbReference type="Proteomes" id="UP000092584">
    <property type="component" value="Unassembled WGS sequence"/>
</dbReference>
<evidence type="ECO:0000313" key="2">
    <source>
        <dbReference type="Proteomes" id="UP000092584"/>
    </source>
</evidence>
<dbReference type="AlphaFoldDB" id="A0A1B8U0S0"/>
<dbReference type="SUPFAM" id="SSF49464">
    <property type="entry name" value="Carboxypeptidase regulatory domain-like"/>
    <property type="match status" value="1"/>
</dbReference>
<sequence>MKKIIFLLLLIAFNTYSQKTKPIYGIVIDSLGVVNDANIYNKNSNIGTNSTQKGDFKIYCKLGDTLVFSSVQHQTKEYIVNEGSFVSFNFKIYLNLKTYELDEFELKKHTLLGVLALDVSQVKEVENEISAVSLGLPNAGIPKLKPIDRKIYTASTSNGMIPLDLIINTINGKIKRLKKQKKIIEDNADVAKLYSEFKFNLGADFKIDKEDEYRFLYYCRSDSSFITARSKTKYEFINFLKLKAKEFNQLKND</sequence>
<dbReference type="STRING" id="1774273.LPB03_01705"/>
<evidence type="ECO:0008006" key="3">
    <source>
        <dbReference type="Google" id="ProtNLM"/>
    </source>
</evidence>
<reference evidence="2" key="1">
    <citation type="submission" date="2016-02" db="EMBL/GenBank/DDBJ databases">
        <authorList>
            <person name="Shin S.-K."/>
            <person name="Yi H."/>
            <person name="Kim E."/>
        </authorList>
    </citation>
    <scope>NUCLEOTIDE SEQUENCE [LARGE SCALE GENOMIC DNA]</scope>
    <source>
        <strain evidence="2">LPB0003</strain>
    </source>
</reference>
<dbReference type="OrthoDB" id="1417583at2"/>
<keyword evidence="2" id="KW-1185">Reference proteome</keyword>
<evidence type="ECO:0000313" key="1">
    <source>
        <dbReference type="EMBL" id="OBY65422.1"/>
    </source>
</evidence>